<dbReference type="GO" id="GO:0005886">
    <property type="term" value="C:plasma membrane"/>
    <property type="evidence" value="ECO:0007669"/>
    <property type="project" value="UniProtKB-SubCell"/>
</dbReference>
<comment type="caution">
    <text evidence="9">The sequence shown here is derived from an EMBL/GenBank/DDBJ whole genome shotgun (WGS) entry which is preliminary data.</text>
</comment>
<proteinExistence type="inferred from homology"/>
<feature type="transmembrane region" description="Helical" evidence="7">
    <location>
        <begin position="237"/>
        <end position="259"/>
    </location>
</feature>
<dbReference type="InterPro" id="IPR035906">
    <property type="entry name" value="MetI-like_sf"/>
</dbReference>
<evidence type="ECO:0000313" key="10">
    <source>
        <dbReference type="Proteomes" id="UP000712157"/>
    </source>
</evidence>
<evidence type="ECO:0000313" key="9">
    <source>
        <dbReference type="EMBL" id="MBU9737063.1"/>
    </source>
</evidence>
<name>A0A949JXM1_9FIRM</name>
<protein>
    <submittedName>
        <fullName evidence="9">ABC transporter permease</fullName>
    </submittedName>
</protein>
<keyword evidence="4 7" id="KW-0812">Transmembrane</keyword>
<dbReference type="InterPro" id="IPR000515">
    <property type="entry name" value="MetI-like"/>
</dbReference>
<dbReference type="CDD" id="cd06261">
    <property type="entry name" value="TM_PBP2"/>
    <property type="match status" value="1"/>
</dbReference>
<evidence type="ECO:0000256" key="4">
    <source>
        <dbReference type="ARBA" id="ARBA00022692"/>
    </source>
</evidence>
<dbReference type="GO" id="GO:0071916">
    <property type="term" value="F:dipeptide transmembrane transporter activity"/>
    <property type="evidence" value="ECO:0007669"/>
    <property type="project" value="TreeGrafter"/>
</dbReference>
<keyword evidence="10" id="KW-1185">Reference proteome</keyword>
<comment type="similarity">
    <text evidence="7">Belongs to the binding-protein-dependent transport system permease family.</text>
</comment>
<reference evidence="9" key="1">
    <citation type="submission" date="2021-06" db="EMBL/GenBank/DDBJ databases">
        <title>Description of novel taxa of the family Lachnospiraceae.</title>
        <authorList>
            <person name="Chaplin A.V."/>
            <person name="Sokolova S.R."/>
            <person name="Pikina A.P."/>
            <person name="Korzhanova M."/>
            <person name="Belova V."/>
            <person name="Korostin D."/>
            <person name="Efimov B.A."/>
        </authorList>
    </citation>
    <scope>NUCLEOTIDE SEQUENCE</scope>
    <source>
        <strain evidence="9">ASD5720</strain>
    </source>
</reference>
<keyword evidence="2 7" id="KW-0813">Transport</keyword>
<sequence>MIKYVIKRLLWMIPLILSVTVVIFTLMYFVPGDPARIVASTDADEEDVELIREKLGLDQPYIVRLKDYVEDVFFHFDFGTSITNGSSIQSSLMERFPRTLLLTVNSLVLTILIGIPLGIIAAVNPNTWKDRIAMFFSLVAVSIPPFWLALMLVIVFALNLGWLPMMGIGSFKYYILPTIANSVIGIAMQARQTRSSMLESLNSDYIVTCRAKGLSRKGIIFRHALPNASIPIITEMFFTLSGGIAGSLIIENVFSIPGIGVYLVNALNSRDYPVVQGTVIFIAIWVCLLNLITDLGYAFVDPRIRAGFTGSSKKRSRNKKEVAV</sequence>
<keyword evidence="6 7" id="KW-0472">Membrane</keyword>
<gene>
    <name evidence="9" type="ORF">KTH89_10965</name>
</gene>
<dbReference type="PANTHER" id="PTHR43163">
    <property type="entry name" value="DIPEPTIDE TRANSPORT SYSTEM PERMEASE PROTEIN DPPB-RELATED"/>
    <property type="match status" value="1"/>
</dbReference>
<feature type="domain" description="ABC transmembrane type-1" evidence="8">
    <location>
        <begin position="96"/>
        <end position="293"/>
    </location>
</feature>
<keyword evidence="5 7" id="KW-1133">Transmembrane helix</keyword>
<feature type="transmembrane region" description="Helical" evidence="7">
    <location>
        <begin position="100"/>
        <end position="123"/>
    </location>
</feature>
<dbReference type="Proteomes" id="UP000712157">
    <property type="component" value="Unassembled WGS sequence"/>
</dbReference>
<evidence type="ECO:0000256" key="5">
    <source>
        <dbReference type="ARBA" id="ARBA00022989"/>
    </source>
</evidence>
<accession>A0A949JXM1</accession>
<dbReference type="Gene3D" id="1.10.3720.10">
    <property type="entry name" value="MetI-like"/>
    <property type="match status" value="1"/>
</dbReference>
<dbReference type="AlphaFoldDB" id="A0A949JXM1"/>
<dbReference type="EMBL" id="JAHQCW010000016">
    <property type="protein sequence ID" value="MBU9737063.1"/>
    <property type="molecule type" value="Genomic_DNA"/>
</dbReference>
<evidence type="ECO:0000256" key="1">
    <source>
        <dbReference type="ARBA" id="ARBA00004651"/>
    </source>
</evidence>
<dbReference type="RefSeq" id="WP_238721688.1">
    <property type="nucleotide sequence ID" value="NZ_JAHQCW010000016.1"/>
</dbReference>
<evidence type="ECO:0000259" key="8">
    <source>
        <dbReference type="PROSITE" id="PS50928"/>
    </source>
</evidence>
<dbReference type="PROSITE" id="PS50928">
    <property type="entry name" value="ABC_TM1"/>
    <property type="match status" value="1"/>
</dbReference>
<dbReference type="SUPFAM" id="SSF161098">
    <property type="entry name" value="MetI-like"/>
    <property type="match status" value="1"/>
</dbReference>
<evidence type="ECO:0000256" key="6">
    <source>
        <dbReference type="ARBA" id="ARBA00023136"/>
    </source>
</evidence>
<dbReference type="InterPro" id="IPR045621">
    <property type="entry name" value="BPD_transp_1_N"/>
</dbReference>
<keyword evidence="3" id="KW-1003">Cell membrane</keyword>
<dbReference type="Pfam" id="PF00528">
    <property type="entry name" value="BPD_transp_1"/>
    <property type="match status" value="1"/>
</dbReference>
<feature type="transmembrane region" description="Helical" evidence="7">
    <location>
        <begin position="9"/>
        <end position="30"/>
    </location>
</feature>
<organism evidence="9 10">
    <name type="scientific">Diplocloster agilis</name>
    <dbReference type="NCBI Taxonomy" id="2850323"/>
    <lineage>
        <taxon>Bacteria</taxon>
        <taxon>Bacillati</taxon>
        <taxon>Bacillota</taxon>
        <taxon>Clostridia</taxon>
        <taxon>Lachnospirales</taxon>
        <taxon>Lachnospiraceae</taxon>
        <taxon>Diplocloster</taxon>
    </lineage>
</organism>
<evidence type="ECO:0000256" key="7">
    <source>
        <dbReference type="RuleBase" id="RU363032"/>
    </source>
</evidence>
<evidence type="ECO:0000256" key="2">
    <source>
        <dbReference type="ARBA" id="ARBA00022448"/>
    </source>
</evidence>
<comment type="subcellular location">
    <subcellularLocation>
        <location evidence="1 7">Cell membrane</location>
        <topology evidence="1 7">Multi-pass membrane protein</topology>
    </subcellularLocation>
</comment>
<dbReference type="Pfam" id="PF19300">
    <property type="entry name" value="BPD_transp_1_N"/>
    <property type="match status" value="1"/>
</dbReference>
<feature type="transmembrane region" description="Helical" evidence="7">
    <location>
        <begin position="135"/>
        <end position="159"/>
    </location>
</feature>
<evidence type="ECO:0000256" key="3">
    <source>
        <dbReference type="ARBA" id="ARBA00022475"/>
    </source>
</evidence>
<dbReference type="PANTHER" id="PTHR43163:SF6">
    <property type="entry name" value="DIPEPTIDE TRANSPORT SYSTEM PERMEASE PROTEIN DPPB-RELATED"/>
    <property type="match status" value="1"/>
</dbReference>
<feature type="transmembrane region" description="Helical" evidence="7">
    <location>
        <begin position="171"/>
        <end position="188"/>
    </location>
</feature>
<feature type="transmembrane region" description="Helical" evidence="7">
    <location>
        <begin position="279"/>
        <end position="300"/>
    </location>
</feature>